<dbReference type="InterPro" id="IPR000515">
    <property type="entry name" value="MetI-like"/>
</dbReference>
<reference evidence="9 10" key="1">
    <citation type="submission" date="2016-05" db="EMBL/GenBank/DDBJ databases">
        <title>Paenibacillus sp. 1ZS3-15 nov., isolated from the rhizosphere soil.</title>
        <authorList>
            <person name="Zhang X.X."/>
            <person name="Zhang J."/>
        </authorList>
    </citation>
    <scope>NUCLEOTIDE SEQUENCE [LARGE SCALE GENOMIC DNA]</scope>
    <source>
        <strain evidence="9 10">1ZS3-15</strain>
    </source>
</reference>
<comment type="similarity">
    <text evidence="7">Belongs to the binding-protein-dependent transport system permease family.</text>
</comment>
<evidence type="ECO:0000256" key="3">
    <source>
        <dbReference type="ARBA" id="ARBA00022475"/>
    </source>
</evidence>
<evidence type="ECO:0000256" key="2">
    <source>
        <dbReference type="ARBA" id="ARBA00022448"/>
    </source>
</evidence>
<dbReference type="GO" id="GO:0005886">
    <property type="term" value="C:plasma membrane"/>
    <property type="evidence" value="ECO:0007669"/>
    <property type="project" value="UniProtKB-SubCell"/>
</dbReference>
<keyword evidence="5 7" id="KW-1133">Transmembrane helix</keyword>
<feature type="transmembrane region" description="Helical" evidence="7">
    <location>
        <begin position="182"/>
        <end position="204"/>
    </location>
</feature>
<dbReference type="PANTHER" id="PTHR43744:SF9">
    <property type="entry name" value="POLYGALACTURONAN_RHAMNOGALACTURONAN TRANSPORT SYSTEM PERMEASE PROTEIN YTCP"/>
    <property type="match status" value="1"/>
</dbReference>
<dbReference type="PROSITE" id="PS50928">
    <property type="entry name" value="ABC_TM1"/>
    <property type="match status" value="1"/>
</dbReference>
<dbReference type="OrthoDB" id="9810086at2"/>
<feature type="domain" description="ABC transmembrane type-1" evidence="8">
    <location>
        <begin position="74"/>
        <end position="274"/>
    </location>
</feature>
<dbReference type="SUPFAM" id="SSF161098">
    <property type="entry name" value="MetI-like"/>
    <property type="match status" value="1"/>
</dbReference>
<dbReference type="InterPro" id="IPR035906">
    <property type="entry name" value="MetI-like_sf"/>
</dbReference>
<dbReference type="Gene3D" id="1.10.3720.10">
    <property type="entry name" value="MetI-like"/>
    <property type="match status" value="1"/>
</dbReference>
<dbReference type="STRING" id="1850517.A8708_19025"/>
<dbReference type="Proteomes" id="UP000078454">
    <property type="component" value="Unassembled WGS sequence"/>
</dbReference>
<name>A0A198AHX6_9BACL</name>
<feature type="transmembrane region" description="Helical" evidence="7">
    <location>
        <begin position="111"/>
        <end position="131"/>
    </location>
</feature>
<evidence type="ECO:0000256" key="7">
    <source>
        <dbReference type="RuleBase" id="RU363032"/>
    </source>
</evidence>
<dbReference type="CDD" id="cd06261">
    <property type="entry name" value="TM_PBP2"/>
    <property type="match status" value="1"/>
</dbReference>
<organism evidence="9 10">
    <name type="scientific">Paenibacillus oryzisoli</name>
    <dbReference type="NCBI Taxonomy" id="1850517"/>
    <lineage>
        <taxon>Bacteria</taxon>
        <taxon>Bacillati</taxon>
        <taxon>Bacillota</taxon>
        <taxon>Bacilli</taxon>
        <taxon>Bacillales</taxon>
        <taxon>Paenibacillaceae</taxon>
        <taxon>Paenibacillus</taxon>
    </lineage>
</organism>
<evidence type="ECO:0000256" key="5">
    <source>
        <dbReference type="ARBA" id="ARBA00022989"/>
    </source>
</evidence>
<feature type="transmembrane region" description="Helical" evidence="7">
    <location>
        <begin position="12"/>
        <end position="34"/>
    </location>
</feature>
<evidence type="ECO:0000256" key="4">
    <source>
        <dbReference type="ARBA" id="ARBA00022692"/>
    </source>
</evidence>
<evidence type="ECO:0000313" key="9">
    <source>
        <dbReference type="EMBL" id="OAS20636.1"/>
    </source>
</evidence>
<dbReference type="Pfam" id="PF00528">
    <property type="entry name" value="BPD_transp_1"/>
    <property type="match status" value="1"/>
</dbReference>
<feature type="transmembrane region" description="Helical" evidence="7">
    <location>
        <begin position="78"/>
        <end position="99"/>
    </location>
</feature>
<dbReference type="RefSeq" id="WP_068663260.1">
    <property type="nucleotide sequence ID" value="NZ_LYPB01000050.1"/>
</dbReference>
<dbReference type="PANTHER" id="PTHR43744">
    <property type="entry name" value="ABC TRANSPORTER PERMEASE PROTEIN MG189-RELATED-RELATED"/>
    <property type="match status" value="1"/>
</dbReference>
<keyword evidence="4 7" id="KW-0812">Transmembrane</keyword>
<keyword evidence="3" id="KW-1003">Cell membrane</keyword>
<accession>A0A198AHX6</accession>
<feature type="transmembrane region" description="Helical" evidence="7">
    <location>
        <begin position="143"/>
        <end position="161"/>
    </location>
</feature>
<evidence type="ECO:0000259" key="8">
    <source>
        <dbReference type="PROSITE" id="PS50928"/>
    </source>
</evidence>
<keyword evidence="2 7" id="KW-0813">Transport</keyword>
<evidence type="ECO:0000256" key="1">
    <source>
        <dbReference type="ARBA" id="ARBA00004651"/>
    </source>
</evidence>
<comment type="caution">
    <text evidence="9">The sequence shown here is derived from an EMBL/GenBank/DDBJ whole genome shotgun (WGS) entry which is preliminary data.</text>
</comment>
<proteinExistence type="inferred from homology"/>
<dbReference type="AlphaFoldDB" id="A0A198AHX6"/>
<evidence type="ECO:0000256" key="6">
    <source>
        <dbReference type="ARBA" id="ARBA00023136"/>
    </source>
</evidence>
<dbReference type="EMBL" id="LYPB01000050">
    <property type="protein sequence ID" value="OAS20636.1"/>
    <property type="molecule type" value="Genomic_DNA"/>
</dbReference>
<gene>
    <name evidence="9" type="ORF">A8708_19025</name>
</gene>
<feature type="transmembrane region" description="Helical" evidence="7">
    <location>
        <begin position="257"/>
        <end position="276"/>
    </location>
</feature>
<dbReference type="GO" id="GO:0055085">
    <property type="term" value="P:transmembrane transport"/>
    <property type="evidence" value="ECO:0007669"/>
    <property type="project" value="InterPro"/>
</dbReference>
<protein>
    <submittedName>
        <fullName evidence="9">Sugar ABC transporter permease</fullName>
    </submittedName>
</protein>
<keyword evidence="10" id="KW-1185">Reference proteome</keyword>
<comment type="subcellular location">
    <subcellularLocation>
        <location evidence="1 7">Cell membrane</location>
        <topology evidence="1 7">Multi-pass membrane protein</topology>
    </subcellularLocation>
</comment>
<keyword evidence="6 7" id="KW-0472">Membrane</keyword>
<evidence type="ECO:0000313" key="10">
    <source>
        <dbReference type="Proteomes" id="UP000078454"/>
    </source>
</evidence>
<sequence>MRRSWGELLFDLSNSLFLILLSLFTLYPFLYVLFASLSDPIWAMQVRGLIWYPKGLNWEAYRMVFQNPSIITGYTNTLLYVVLGTSLNILMTSFGAYALSRQQLMWKNPVMFLIVFTMFFNGGLIPTYLLINDLGMVDSRLALIIPAAMSAYNLIIMRTAFMGVPVSLEESAKLDGANDFTVLFRVILPLSMPVVAVMILFYGVAHWNSWFSALIYLRTRDLYPLQLILREILITNSTDSMMTNIGGSDKVPTGETIKYATIIVATAPILFLYPFLQKYFVKGVMIGAIKG</sequence>